<evidence type="ECO:0000313" key="2">
    <source>
        <dbReference type="Proteomes" id="UP000006015"/>
    </source>
</evidence>
<sequence length="467" mass="50908">MSKQLLGTGKLQQALEAAGIINFRPHSALSDAMSTVKLLQWLAQQDSDITFNTGQLFIYPSGLPNPHAALSRSSGIDADEQRWLLRLVKTLPRFNNPSLQNYRNILCEVIADREIDDAEFARLQAAARDEEIQDADISSLHREVVRQLALETLLHSVNLADDLPKLEKVAAQLNVDEQVIDKLVKPGYAHHTLELNPGDRVAFSGTLEIPREEWVHRATSASLVVEQVSDKTKVLVASNLDSDSAKAQTARRLNIPMVTESKFAKILGTHIDIDSSLDFNANFANNDIDHLQLQRVFPWFDGPAGQVHTPTCVAQAWVDNHPEQALQDISPFLDAASTVDIDREGTHVMREIDGHSEDLLHLSVKKIAQCPNVGKLKLNSIVVSAVFSALDASENARDDAALKSPATASLAAASAATDSLAAGIYASGYDIASATYSTTPFSADGFDASPQQELDAYAASVLDEKYR</sequence>
<dbReference type="Proteomes" id="UP000006015">
    <property type="component" value="Unassembled WGS sequence"/>
</dbReference>
<comment type="caution">
    <text evidence="1">The sequence shown here is derived from an EMBL/GenBank/DDBJ whole genome shotgun (WGS) entry which is preliminary data.</text>
</comment>
<evidence type="ECO:0000313" key="1">
    <source>
        <dbReference type="EMBL" id="EFG80184.1"/>
    </source>
</evidence>
<dbReference type="InterPro" id="IPR036420">
    <property type="entry name" value="BRCT_dom_sf"/>
</dbReference>
<dbReference type="SUPFAM" id="SSF52113">
    <property type="entry name" value="BRCT domain"/>
    <property type="match status" value="1"/>
</dbReference>
<reference evidence="1 2" key="1">
    <citation type="submission" date="2010-04" db="EMBL/GenBank/DDBJ databases">
        <authorList>
            <person name="Weinstock G."/>
            <person name="Sodergren E."/>
            <person name="Clifton S."/>
            <person name="Fulton L."/>
            <person name="Fulton B."/>
            <person name="Courtney L."/>
            <person name="Fronick C."/>
            <person name="Harrison M."/>
            <person name="Strong C."/>
            <person name="Farmer C."/>
            <person name="Delahaunty K."/>
            <person name="Markovic C."/>
            <person name="Hall O."/>
            <person name="Minx P."/>
            <person name="Tomlinson C."/>
            <person name="Mitreva M."/>
            <person name="Hou S."/>
            <person name="Wollam A."/>
            <person name="Pepin K.H."/>
            <person name="Johnson M."/>
            <person name="Bhonagiri V."/>
            <person name="Zhang X."/>
            <person name="Suruliraj S."/>
            <person name="Warren W."/>
            <person name="Chinwalla A."/>
            <person name="Mardis E.R."/>
            <person name="Wilson R.K."/>
        </authorList>
    </citation>
    <scope>NUCLEOTIDE SEQUENCE [LARGE SCALE GENOMIC DNA]</scope>
    <source>
        <strain evidence="1 2">DSM 20306</strain>
    </source>
</reference>
<dbReference type="Gene3D" id="3.40.50.10190">
    <property type="entry name" value="BRCT domain"/>
    <property type="match status" value="1"/>
</dbReference>
<proteinExistence type="predicted"/>
<gene>
    <name evidence="1" type="ORF">HMPREF0281_02275</name>
</gene>
<protein>
    <recommendedName>
        <fullName evidence="3">Exonuclease</fullName>
    </recommendedName>
</protein>
<evidence type="ECO:0008006" key="3">
    <source>
        <dbReference type="Google" id="ProtNLM"/>
    </source>
</evidence>
<keyword evidence="2" id="KW-1185">Reference proteome</keyword>
<accession>A0ABP2IFT4</accession>
<name>A0ABP2IFT4_CORAM</name>
<organism evidence="1 2">
    <name type="scientific">Corynebacterium ammoniagenes DSM 20306</name>
    <dbReference type="NCBI Taxonomy" id="649754"/>
    <lineage>
        <taxon>Bacteria</taxon>
        <taxon>Bacillati</taxon>
        <taxon>Actinomycetota</taxon>
        <taxon>Actinomycetes</taxon>
        <taxon>Mycobacteriales</taxon>
        <taxon>Corynebacteriaceae</taxon>
        <taxon>Corynebacterium</taxon>
    </lineage>
</organism>
<dbReference type="EMBL" id="ADNS01000031">
    <property type="protein sequence ID" value="EFG80184.1"/>
    <property type="molecule type" value="Genomic_DNA"/>
</dbReference>